<dbReference type="RefSeq" id="WP_204836978.1">
    <property type="nucleotide sequence ID" value="NZ_PECK01000012.1"/>
</dbReference>
<evidence type="ECO:0000256" key="4">
    <source>
        <dbReference type="ARBA" id="ARBA00022827"/>
    </source>
</evidence>
<dbReference type="InterPro" id="IPR016169">
    <property type="entry name" value="FAD-bd_PCMH_sub2"/>
</dbReference>
<evidence type="ECO:0000259" key="6">
    <source>
        <dbReference type="PROSITE" id="PS51387"/>
    </source>
</evidence>
<comment type="cofactor">
    <cofactor evidence="1">
        <name>FAD</name>
        <dbReference type="ChEBI" id="CHEBI:57692"/>
    </cofactor>
</comment>
<dbReference type="PANTHER" id="PTHR42973:SF39">
    <property type="entry name" value="FAD-BINDING PCMH-TYPE DOMAIN-CONTAINING PROTEIN"/>
    <property type="match status" value="1"/>
</dbReference>
<organism evidence="7 10">
    <name type="scientific">Mycobacteroides salmoniphilum</name>
    <dbReference type="NCBI Taxonomy" id="404941"/>
    <lineage>
        <taxon>Bacteria</taxon>
        <taxon>Bacillati</taxon>
        <taxon>Actinomycetota</taxon>
        <taxon>Actinomycetes</taxon>
        <taxon>Mycobacteriales</taxon>
        <taxon>Mycobacteriaceae</taxon>
        <taxon>Mycobacteroides</taxon>
    </lineage>
</organism>
<evidence type="ECO:0000256" key="5">
    <source>
        <dbReference type="ARBA" id="ARBA00023002"/>
    </source>
</evidence>
<dbReference type="EMBL" id="PECK01000012">
    <property type="protein sequence ID" value="TDZ90259.1"/>
    <property type="molecule type" value="Genomic_DNA"/>
</dbReference>
<dbReference type="GO" id="GO:0016491">
    <property type="term" value="F:oxidoreductase activity"/>
    <property type="evidence" value="ECO:0007669"/>
    <property type="project" value="UniProtKB-KW"/>
</dbReference>
<dbReference type="PANTHER" id="PTHR42973">
    <property type="entry name" value="BINDING OXIDOREDUCTASE, PUTATIVE (AFU_ORTHOLOGUE AFUA_1G17690)-RELATED"/>
    <property type="match status" value="1"/>
</dbReference>
<keyword evidence="3" id="KW-0285">Flavoprotein</keyword>
<dbReference type="Gene3D" id="3.30.465.10">
    <property type="match status" value="1"/>
</dbReference>
<evidence type="ECO:0000313" key="7">
    <source>
        <dbReference type="EMBL" id="TDZ90259.1"/>
    </source>
</evidence>
<reference evidence="9 10" key="1">
    <citation type="journal article" date="2019" name="Sci. Rep.">
        <title>Extended insight into the Mycobacterium chelonae-abscessus complex through whole genome sequencing of Mycobacterium salmoniphilum outbreak and Mycobacterium salmoniphilum-like strains.</title>
        <authorList>
            <person name="Behra P.R.K."/>
            <person name="Das S."/>
            <person name="Pettersson B.M.F."/>
            <person name="Shirreff L."/>
            <person name="DuCote T."/>
            <person name="Jacobsson K.G."/>
            <person name="Ennis D.G."/>
            <person name="Kirsebom L.A."/>
        </authorList>
    </citation>
    <scope>NUCLEOTIDE SEQUENCE [LARGE SCALE GENOMIC DNA]</scope>
    <source>
        <strain evidence="8 9">CCUG 60883</strain>
        <strain evidence="7 10">CCUG 60885</strain>
    </source>
</reference>
<dbReference type="SUPFAM" id="SSF56176">
    <property type="entry name" value="FAD-binding/transporter-associated domain-like"/>
    <property type="match status" value="1"/>
</dbReference>
<gene>
    <name evidence="7" type="primary">mcrA</name>
    <name evidence="8" type="ORF">CCUG60883_04908</name>
    <name evidence="7" type="ORF">CCUG60885_04905</name>
</gene>
<accession>A0A4R8SAA8</accession>
<dbReference type="EC" id="1.5.3.-" evidence="7"/>
<dbReference type="GO" id="GO:0071949">
    <property type="term" value="F:FAD binding"/>
    <property type="evidence" value="ECO:0007669"/>
    <property type="project" value="InterPro"/>
</dbReference>
<dbReference type="Gene3D" id="3.30.43.10">
    <property type="entry name" value="Uridine Diphospho-n-acetylenolpyruvylglucosamine Reductase, domain 2"/>
    <property type="match status" value="1"/>
</dbReference>
<dbReference type="Proteomes" id="UP000294844">
    <property type="component" value="Unassembled WGS sequence"/>
</dbReference>
<keyword evidence="9" id="KW-1185">Reference proteome</keyword>
<evidence type="ECO:0000313" key="8">
    <source>
        <dbReference type="EMBL" id="TEA00225.1"/>
    </source>
</evidence>
<name>A0A4R8SAA8_9MYCO</name>
<proteinExistence type="inferred from homology"/>
<dbReference type="InterPro" id="IPR016166">
    <property type="entry name" value="FAD-bd_PCMH"/>
</dbReference>
<dbReference type="InterPro" id="IPR016167">
    <property type="entry name" value="FAD-bd_PCMH_sub1"/>
</dbReference>
<dbReference type="InterPro" id="IPR006094">
    <property type="entry name" value="Oxid_FAD_bind_N"/>
</dbReference>
<evidence type="ECO:0000256" key="1">
    <source>
        <dbReference type="ARBA" id="ARBA00001974"/>
    </source>
</evidence>
<keyword evidence="5 7" id="KW-0560">Oxidoreductase</keyword>
<evidence type="ECO:0000256" key="3">
    <source>
        <dbReference type="ARBA" id="ARBA00022630"/>
    </source>
</evidence>
<dbReference type="Gene3D" id="3.40.462.20">
    <property type="match status" value="1"/>
</dbReference>
<evidence type="ECO:0000256" key="2">
    <source>
        <dbReference type="ARBA" id="ARBA00005466"/>
    </source>
</evidence>
<evidence type="ECO:0000313" key="10">
    <source>
        <dbReference type="Proteomes" id="UP000295685"/>
    </source>
</evidence>
<keyword evidence="4" id="KW-0274">FAD</keyword>
<dbReference type="EMBL" id="PECM01000015">
    <property type="protein sequence ID" value="TEA00225.1"/>
    <property type="molecule type" value="Genomic_DNA"/>
</dbReference>
<sequence length="479" mass="50867" precursor="true">MSSEACGHNNSDRVKAAIGRRGFFAVGAGVVAGALMGTGAQAAASDLNSLRAAVRGRVFLPGDSGFGQMSKAWDLSVNQAVRAVVEVADVEDARSLIRFGRENGIAIAVQPNGHGASEALNGTILVRTRSMNDVRIDPRTRSARVGAGVSWGPVQEAGAPFGLMGVSGSSPSVGVTGYTLGGGLSWFSRRFGWAAESVTAYEVINADSEIVRATEFSEPELFWSLRGGGGDYALVTGLEFALHPVTSLYGGTMLWPAARADDVLTAFREVTAMAPDELTVWCALLNLPGMEPAVGIYSTYLGSSDPRHTWLQPFERITGRVSDSHRMLRSVELGTITDEPTRPSPLIQRGALLTSIDHPSISEIFAKPVEPLAFIQIRHLGGALSRGSDTAAGLVTDPYFIVLGGLPMAGQADATIRQRIAEDLDTLAPISSGRTPFTFLSSEQTAAEAFDSPTLTRLQEAKRRYDPHGVFRSNHPVLA</sequence>
<dbReference type="Pfam" id="PF01565">
    <property type="entry name" value="FAD_binding_4"/>
    <property type="match status" value="1"/>
</dbReference>
<dbReference type="AlphaFoldDB" id="A0A4R8SAA8"/>
<feature type="domain" description="FAD-binding PCMH-type" evidence="6">
    <location>
        <begin position="77"/>
        <end position="245"/>
    </location>
</feature>
<dbReference type="PROSITE" id="PS51387">
    <property type="entry name" value="FAD_PCMH"/>
    <property type="match status" value="1"/>
</dbReference>
<comment type="similarity">
    <text evidence="2">Belongs to the oxygen-dependent FAD-linked oxidoreductase family.</text>
</comment>
<comment type="caution">
    <text evidence="7">The sequence shown here is derived from an EMBL/GenBank/DDBJ whole genome shotgun (WGS) entry which is preliminary data.</text>
</comment>
<dbReference type="InterPro" id="IPR006311">
    <property type="entry name" value="TAT_signal"/>
</dbReference>
<dbReference type="InterPro" id="IPR036318">
    <property type="entry name" value="FAD-bd_PCMH-like_sf"/>
</dbReference>
<dbReference type="InterPro" id="IPR050416">
    <property type="entry name" value="FAD-linked_Oxidoreductase"/>
</dbReference>
<dbReference type="Proteomes" id="UP000295685">
    <property type="component" value="Unassembled WGS sequence"/>
</dbReference>
<protein>
    <submittedName>
        <fullName evidence="7">Mitomycin radical oxidase</fullName>
        <ecNumber evidence="7">1.5.3.-</ecNumber>
    </submittedName>
</protein>
<evidence type="ECO:0000313" key="9">
    <source>
        <dbReference type="Proteomes" id="UP000294844"/>
    </source>
</evidence>
<dbReference type="PROSITE" id="PS51318">
    <property type="entry name" value="TAT"/>
    <property type="match status" value="1"/>
</dbReference>